<dbReference type="InParanoid" id="A7F017"/>
<keyword evidence="1" id="KW-0732">Signal</keyword>
<feature type="chain" id="PRO_5002706398" evidence="1">
    <location>
        <begin position="20"/>
        <end position="96"/>
    </location>
</feature>
<feature type="signal peptide" evidence="1">
    <location>
        <begin position="1"/>
        <end position="19"/>
    </location>
</feature>
<evidence type="ECO:0000256" key="1">
    <source>
        <dbReference type="SAM" id="SignalP"/>
    </source>
</evidence>
<dbReference type="KEGG" id="ssl:SS1G_10934"/>
<keyword evidence="3" id="KW-1185">Reference proteome</keyword>
<organism evidence="2 3">
    <name type="scientific">Sclerotinia sclerotiorum (strain ATCC 18683 / 1980 / Ss-1)</name>
    <name type="common">White mold</name>
    <name type="synonym">Whetzelinia sclerotiorum</name>
    <dbReference type="NCBI Taxonomy" id="665079"/>
    <lineage>
        <taxon>Eukaryota</taxon>
        <taxon>Fungi</taxon>
        <taxon>Dikarya</taxon>
        <taxon>Ascomycota</taxon>
        <taxon>Pezizomycotina</taxon>
        <taxon>Leotiomycetes</taxon>
        <taxon>Helotiales</taxon>
        <taxon>Sclerotiniaceae</taxon>
        <taxon>Sclerotinia</taxon>
    </lineage>
</organism>
<dbReference type="GeneID" id="5484243"/>
<evidence type="ECO:0000313" key="2">
    <source>
        <dbReference type="EMBL" id="EDN95059.1"/>
    </source>
</evidence>
<evidence type="ECO:0000313" key="3">
    <source>
        <dbReference type="Proteomes" id="UP000001312"/>
    </source>
</evidence>
<protein>
    <submittedName>
        <fullName evidence="2">Uncharacterized protein</fullName>
    </submittedName>
</protein>
<dbReference type="AlphaFoldDB" id="A7F017"/>
<dbReference type="EMBL" id="CH476636">
    <property type="protein sequence ID" value="EDN95059.1"/>
    <property type="molecule type" value="Genomic_DNA"/>
</dbReference>
<name>A7F017_SCLS1</name>
<dbReference type="RefSeq" id="XP_001588487.1">
    <property type="nucleotide sequence ID" value="XM_001588437.1"/>
</dbReference>
<dbReference type="Proteomes" id="UP000001312">
    <property type="component" value="Unassembled WGS sequence"/>
</dbReference>
<accession>A7F017</accession>
<proteinExistence type="predicted"/>
<reference evidence="3" key="1">
    <citation type="journal article" date="2011" name="PLoS Genet.">
        <title>Genomic analysis of the necrotrophic fungal pathogens Sclerotinia sclerotiorum and Botrytis cinerea.</title>
        <authorList>
            <person name="Amselem J."/>
            <person name="Cuomo C.A."/>
            <person name="van Kan J.A."/>
            <person name="Viaud M."/>
            <person name="Benito E.P."/>
            <person name="Couloux A."/>
            <person name="Coutinho P.M."/>
            <person name="de Vries R.P."/>
            <person name="Dyer P.S."/>
            <person name="Fillinger S."/>
            <person name="Fournier E."/>
            <person name="Gout L."/>
            <person name="Hahn M."/>
            <person name="Kohn L."/>
            <person name="Lapalu N."/>
            <person name="Plummer K.M."/>
            <person name="Pradier J.M."/>
            <person name="Quevillon E."/>
            <person name="Sharon A."/>
            <person name="Simon A."/>
            <person name="ten Have A."/>
            <person name="Tudzynski B."/>
            <person name="Tudzynski P."/>
            <person name="Wincker P."/>
            <person name="Andrew M."/>
            <person name="Anthouard V."/>
            <person name="Beever R.E."/>
            <person name="Beffa R."/>
            <person name="Benoit I."/>
            <person name="Bouzid O."/>
            <person name="Brault B."/>
            <person name="Chen Z."/>
            <person name="Choquer M."/>
            <person name="Collemare J."/>
            <person name="Cotton P."/>
            <person name="Danchin E.G."/>
            <person name="Da Silva C."/>
            <person name="Gautier A."/>
            <person name="Giraud C."/>
            <person name="Giraud T."/>
            <person name="Gonzalez C."/>
            <person name="Grossetete S."/>
            <person name="Guldener U."/>
            <person name="Henrissat B."/>
            <person name="Howlett B.J."/>
            <person name="Kodira C."/>
            <person name="Kretschmer M."/>
            <person name="Lappartient A."/>
            <person name="Leroch M."/>
            <person name="Levis C."/>
            <person name="Mauceli E."/>
            <person name="Neuveglise C."/>
            <person name="Oeser B."/>
            <person name="Pearson M."/>
            <person name="Poulain J."/>
            <person name="Poussereau N."/>
            <person name="Quesneville H."/>
            <person name="Rascle C."/>
            <person name="Schumacher J."/>
            <person name="Segurens B."/>
            <person name="Sexton A."/>
            <person name="Silva E."/>
            <person name="Sirven C."/>
            <person name="Soanes D.M."/>
            <person name="Talbot N.J."/>
            <person name="Templeton M."/>
            <person name="Yandava C."/>
            <person name="Yarden O."/>
            <person name="Zeng Q."/>
            <person name="Rollins J.A."/>
            <person name="Lebrun M.H."/>
            <person name="Dickman M."/>
        </authorList>
    </citation>
    <scope>NUCLEOTIDE SEQUENCE [LARGE SCALE GENOMIC DNA]</scope>
    <source>
        <strain evidence="3">ATCC 18683 / 1980 / Ss-1</strain>
    </source>
</reference>
<sequence length="96" mass="11608">MAFWEWFYALDVLKWCIVSNFLDTEYCPKKEVEIGVSMNGWLIEEWWHGKCSRRRNQTSYIIPVHLTIASPSPHYQRGPWMRGWLKEIKDWAKFQG</sequence>
<gene>
    <name evidence="2" type="ORF">SS1G_10934</name>
</gene>